<organism evidence="1 2">
    <name type="scientific">Eikenella corrodens</name>
    <dbReference type="NCBI Taxonomy" id="539"/>
    <lineage>
        <taxon>Bacteria</taxon>
        <taxon>Pseudomonadati</taxon>
        <taxon>Pseudomonadota</taxon>
        <taxon>Betaproteobacteria</taxon>
        <taxon>Neisseriales</taxon>
        <taxon>Neisseriaceae</taxon>
        <taxon>Eikenella</taxon>
    </lineage>
</organism>
<evidence type="ECO:0000313" key="2">
    <source>
        <dbReference type="Proteomes" id="UP000078003"/>
    </source>
</evidence>
<evidence type="ECO:0000313" key="1">
    <source>
        <dbReference type="EMBL" id="OAM16868.1"/>
    </source>
</evidence>
<comment type="caution">
    <text evidence="1">The sequence shown here is derived from an EMBL/GenBank/DDBJ whole genome shotgun (WGS) entry which is preliminary data.</text>
</comment>
<dbReference type="Proteomes" id="UP000078003">
    <property type="component" value="Unassembled WGS sequence"/>
</dbReference>
<name>A0A1A9RF86_EIKCO</name>
<protein>
    <submittedName>
        <fullName evidence="1">Uncharacterized protein</fullName>
    </submittedName>
</protein>
<dbReference type="EMBL" id="LXSF01000004">
    <property type="protein sequence ID" value="OAM16868.1"/>
    <property type="molecule type" value="Genomic_DNA"/>
</dbReference>
<gene>
    <name evidence="1" type="ORF">A7P85_05345</name>
</gene>
<accession>A0A1A9RF86</accession>
<dbReference type="AlphaFoldDB" id="A0A1A9RF86"/>
<sequence>MDRGSSLRDKIYINAVLSTVNLISSNVNLIEVYIDEDKEIIEFHFSLSHINNVELGLIQDIVDGYIDAKTDAAGEEVSSEFDFKVLVSENGNSLSRADRRYMPIYGKCDAEYFKARNNDDYVEEYVKKKIVFL</sequence>
<reference evidence="2" key="1">
    <citation type="submission" date="2016-05" db="EMBL/GenBank/DDBJ databases">
        <title>Draft genome of Corynebacterium afermentans subsp. afermentans LCDC 88199T.</title>
        <authorList>
            <person name="Bernier A.-M."/>
            <person name="Bernard K."/>
        </authorList>
    </citation>
    <scope>NUCLEOTIDE SEQUENCE [LARGE SCALE GENOMIC DNA]</scope>
    <source>
        <strain evidence="2">NML01-0328</strain>
    </source>
</reference>
<proteinExistence type="predicted"/>
<dbReference type="RefSeq" id="WP_064085070.1">
    <property type="nucleotide sequence ID" value="NZ_LXSF01000004.1"/>
</dbReference>